<reference evidence="2" key="1">
    <citation type="journal article" date="2022" name="Phytopathology">
        <title>Complete circularized genome resources of seven strains of Xylella fastidiosa subsp. fastidiosa using hybrid assembly reveals unknown plasmids.</title>
        <authorList>
            <person name="Velasco-Amo M.D.P."/>
            <person name="Arias-Giraldo L.F.F."/>
            <person name="Ecija M.R."/>
            <person name="De La Fuente L."/>
            <person name="Marco-Noales E."/>
            <person name="Moralejo E."/>
            <person name="Navas-Cort J.A."/>
            <person name="Landa B.B."/>
        </authorList>
    </citation>
    <scope>NUCLEOTIDE SEQUENCE</scope>
    <source>
        <strain evidence="2">CFBP8073</strain>
    </source>
</reference>
<evidence type="ECO:0000313" key="2">
    <source>
        <dbReference type="EMBL" id="WCF28298.1"/>
    </source>
</evidence>
<sequence length="234" mass="25712">MQNYVSLPFGEHMGFLIGTLDGDPSLVTAPALPPRPTTVNTELIKAAVVFLRRTSLSIEPESFKRDLPALTTLALIDAQQRKCVAALDGDVYEDLPKARMALVLRFESLVCAPGVQFQDTVSLEHGLPQTPPEGSDDWIKWFLDEDERDGWTHRLANLVPLEGNQNASASNDDCAKKKDAYFRGKGKASPFVLLQQVRSENAWTPTLLAECQQRLVGVLKDHWNLAVATGTAAS</sequence>
<dbReference type="RefSeq" id="WP_058564336.1">
    <property type="nucleotide sequence ID" value="NZ_CP109886.1"/>
</dbReference>
<dbReference type="Proteomes" id="UP001211513">
    <property type="component" value="Chromosome"/>
</dbReference>
<keyword evidence="2" id="KW-0255">Endonuclease</keyword>
<protein>
    <submittedName>
        <fullName evidence="2">HNH endonuclease family protein</fullName>
    </submittedName>
</protein>
<accession>A0AAJ5UI13</accession>
<dbReference type="GO" id="GO:0004519">
    <property type="term" value="F:endonuclease activity"/>
    <property type="evidence" value="ECO:0007669"/>
    <property type="project" value="UniProtKB-KW"/>
</dbReference>
<evidence type="ECO:0000313" key="3">
    <source>
        <dbReference type="Proteomes" id="UP001211513"/>
    </source>
</evidence>
<reference evidence="2" key="2">
    <citation type="submission" date="2022-10" db="EMBL/GenBank/DDBJ databases">
        <authorList>
            <person name="Landa B."/>
            <person name="Arias-Giraldo L.F."/>
            <person name="Roman-Ecija M."/>
            <person name="Velasco-Amo M.P."/>
            <person name="De La Fuente L."/>
            <person name="Marco-Noales E."/>
            <person name="Moralejo E."/>
        </authorList>
    </citation>
    <scope>NUCLEOTIDE SEQUENCE</scope>
    <source>
        <strain evidence="2">CFBP8073</strain>
    </source>
</reference>
<keyword evidence="2" id="KW-0378">Hydrolase</keyword>
<dbReference type="PANTHER" id="PTHR35149:SF1">
    <property type="entry name" value="DUF5655 DOMAIN-CONTAINING PROTEIN"/>
    <property type="match status" value="1"/>
</dbReference>
<evidence type="ECO:0000259" key="1">
    <source>
        <dbReference type="Pfam" id="PF07510"/>
    </source>
</evidence>
<dbReference type="AlphaFoldDB" id="A0AAJ5UI13"/>
<dbReference type="EMBL" id="CP109886">
    <property type="protein sequence ID" value="WCF28298.1"/>
    <property type="molecule type" value="Genomic_DNA"/>
</dbReference>
<dbReference type="InterPro" id="IPR011089">
    <property type="entry name" value="GmrSD_C"/>
</dbReference>
<keyword evidence="2" id="KW-0540">Nuclease</keyword>
<gene>
    <name evidence="2" type="ORF">OK117_11930</name>
</gene>
<organism evidence="2 3">
    <name type="scientific">Xylella fastidiosa subsp. fastidiosa</name>
    <dbReference type="NCBI Taxonomy" id="644356"/>
    <lineage>
        <taxon>Bacteria</taxon>
        <taxon>Pseudomonadati</taxon>
        <taxon>Pseudomonadota</taxon>
        <taxon>Gammaproteobacteria</taxon>
        <taxon>Lysobacterales</taxon>
        <taxon>Lysobacteraceae</taxon>
        <taxon>Xylella</taxon>
    </lineage>
</organism>
<dbReference type="Pfam" id="PF07510">
    <property type="entry name" value="GmrSD_C"/>
    <property type="match status" value="1"/>
</dbReference>
<proteinExistence type="predicted"/>
<name>A0AAJ5UI13_XYLFS</name>
<feature type="domain" description="GmrSD restriction endonucleases C-terminal" evidence="1">
    <location>
        <begin position="118"/>
        <end position="216"/>
    </location>
</feature>
<dbReference type="PANTHER" id="PTHR35149">
    <property type="entry name" value="SLL5132 PROTEIN"/>
    <property type="match status" value="1"/>
</dbReference>